<reference evidence="5 6" key="1">
    <citation type="journal article" date="2013" name="BMC Genomics">
        <title>The miniature genome of a carnivorous plant Genlisea aurea contains a low number of genes and short non-coding sequences.</title>
        <authorList>
            <person name="Leushkin E.V."/>
            <person name="Sutormin R.A."/>
            <person name="Nabieva E.R."/>
            <person name="Penin A.A."/>
            <person name="Kondrashov A.S."/>
            <person name="Logacheva M.D."/>
        </authorList>
    </citation>
    <scope>NUCLEOTIDE SEQUENCE [LARGE SCALE GENOMIC DNA]</scope>
</reference>
<feature type="compositionally biased region" description="Polar residues" evidence="4">
    <location>
        <begin position="36"/>
        <end position="55"/>
    </location>
</feature>
<dbReference type="InterPro" id="IPR029688">
    <property type="entry name" value="ICR"/>
</dbReference>
<evidence type="ECO:0000256" key="1">
    <source>
        <dbReference type="ARBA" id="ARBA00009778"/>
    </source>
</evidence>
<gene>
    <name evidence="5" type="ORF">M569_08485</name>
</gene>
<keyword evidence="2 3" id="KW-0175">Coiled coil</keyword>
<comment type="caution">
    <text evidence="5">The sequence shown here is derived from an EMBL/GenBank/DDBJ whole genome shotgun (WGS) entry which is preliminary data.</text>
</comment>
<accession>S8E1V5</accession>
<dbReference type="EMBL" id="AUSU01003752">
    <property type="protein sequence ID" value="EPS66292.1"/>
    <property type="molecule type" value="Genomic_DNA"/>
</dbReference>
<feature type="coiled-coil region" evidence="3">
    <location>
        <begin position="452"/>
        <end position="525"/>
    </location>
</feature>
<keyword evidence="6" id="KW-1185">Reference proteome</keyword>
<evidence type="ECO:0000313" key="5">
    <source>
        <dbReference type="EMBL" id="EPS66292.1"/>
    </source>
</evidence>
<dbReference type="PANTHER" id="PTHR34224">
    <property type="entry name" value="INTERACTOR OF CONSTITUTIVE ACTIVE ROPS 2, CHLOROPLASTIC-RELATED"/>
    <property type="match status" value="1"/>
</dbReference>
<name>S8E1V5_9LAMI</name>
<feature type="region of interest" description="Disordered" evidence="4">
    <location>
        <begin position="544"/>
        <end position="603"/>
    </location>
</feature>
<evidence type="ECO:0000256" key="4">
    <source>
        <dbReference type="SAM" id="MobiDB-lite"/>
    </source>
</evidence>
<protein>
    <submittedName>
        <fullName evidence="5">Uncharacterized protein</fullName>
    </submittedName>
</protein>
<dbReference type="Proteomes" id="UP000015453">
    <property type="component" value="Unassembled WGS sequence"/>
</dbReference>
<proteinExistence type="inferred from homology"/>
<evidence type="ECO:0000313" key="6">
    <source>
        <dbReference type="Proteomes" id="UP000015453"/>
    </source>
</evidence>
<feature type="coiled-coil region" evidence="3">
    <location>
        <begin position="367"/>
        <end position="415"/>
    </location>
</feature>
<evidence type="ECO:0000256" key="2">
    <source>
        <dbReference type="ARBA" id="ARBA00023054"/>
    </source>
</evidence>
<feature type="coiled-coil region" evidence="3">
    <location>
        <begin position="121"/>
        <end position="263"/>
    </location>
</feature>
<evidence type="ECO:0000256" key="3">
    <source>
        <dbReference type="SAM" id="Coils"/>
    </source>
</evidence>
<dbReference type="OrthoDB" id="1932291at2759"/>
<sequence>MPNFCTVQIPISISSFSEFMEAPEVRSKSSRPIKRNSAQLPSLQVSDNSSSTKTSPRYLDPTISSSNLATKTKSPRFSDHGLYASSSSLIIRAPKERNSPRFSDHGLPVHKLSEEKNLSRFSEFESEIFRLENELENVKNQLVSSEISKKKAQKDAEESRKQLIAMYEKIDESQNRVSESPALVSALDEIESLKAQLKLAAESEAEWNKKSQSNQKEIKEMRAKLEETCSILEEIQRKMSEAKRSEAQSKESADEKLMQLERAKLMVDALKTDGCETTKSYDIIASELEESRARAAFLEELVSELKASVQLARSQREFERAEKRLDEEVDAASIKLEVQGLKSALEAAGIRCNDELIRREEDARSALDFVEAVKSGSEQRQDELEAEILSSRDEINQLTANLLDMEAKLQGIRWENAGLMKELDAASENREQRLESELSGVKNGVGALRARLAKREADLENAAVENESLKSDIRRRGEEEAERADRLREEVEKTNRKVVAVIERLEMAERENLEMEGELRRLRVQSEQWRKAAEVAASILSAGGGQHRQFGQQAVGRTGSMDGGGGFSPPARRRMSSSYGDDETTPKKRNGNLLRKLGLSWKK</sequence>
<comment type="similarity">
    <text evidence="1">Belongs to the ICR family.</text>
</comment>
<feature type="coiled-coil region" evidence="3">
    <location>
        <begin position="288"/>
        <end position="331"/>
    </location>
</feature>
<dbReference type="AlphaFoldDB" id="S8E1V5"/>
<organism evidence="5 6">
    <name type="scientific">Genlisea aurea</name>
    <dbReference type="NCBI Taxonomy" id="192259"/>
    <lineage>
        <taxon>Eukaryota</taxon>
        <taxon>Viridiplantae</taxon>
        <taxon>Streptophyta</taxon>
        <taxon>Embryophyta</taxon>
        <taxon>Tracheophyta</taxon>
        <taxon>Spermatophyta</taxon>
        <taxon>Magnoliopsida</taxon>
        <taxon>eudicotyledons</taxon>
        <taxon>Gunneridae</taxon>
        <taxon>Pentapetalae</taxon>
        <taxon>asterids</taxon>
        <taxon>lamiids</taxon>
        <taxon>Lamiales</taxon>
        <taxon>Lentibulariaceae</taxon>
        <taxon>Genlisea</taxon>
    </lineage>
</organism>
<feature type="region of interest" description="Disordered" evidence="4">
    <location>
        <begin position="24"/>
        <end position="75"/>
    </location>
</feature>
<feature type="compositionally biased region" description="Polar residues" evidence="4">
    <location>
        <begin position="62"/>
        <end position="72"/>
    </location>
</feature>
<dbReference type="PANTHER" id="PTHR34224:SF18">
    <property type="entry name" value="INTERACTOR OF CONSTITUTIVE ACTIVE ROPS 3"/>
    <property type="match status" value="1"/>
</dbReference>